<dbReference type="GO" id="GO:0008236">
    <property type="term" value="F:serine-type peptidase activity"/>
    <property type="evidence" value="ECO:0007669"/>
    <property type="project" value="UniProtKB-KW"/>
</dbReference>
<dbReference type="RefSeq" id="WP_000476770.1">
    <property type="nucleotide sequence ID" value="NZ_CP051379.1"/>
</dbReference>
<sequence>MFKRNNKKSPANIKESLDENADRFYKMFRIHTTSKVVISLLALAAAGVSAFNIYDKYQESEGRMDHIAVVRISGEMGTGSEVGDGSVIATALAKAYNNPHAKAVIIEAESGGGGPSDAIIIYRQINALRSHQQKIERVSHAESTSKPRNTSDHSASRSQADSNAELSKRNTLDVLSAGSGHFISDMENSYKPIIVSVKGICASACYYAVSPADAIFADSSALTGSIGVRMDHWNLSRVMDTVGVKNEPLTAGEFKDALDPYHPLSDATRDFMQKQILDAMHEQFIADVEQGRGKKLLSRPEADAVALYSGRVWTTQQAIRYGLIDGDLTPVEVRSRLSQMYSTTIFKTYNEPQRSLRSALGMLMSLSTNVETLAGTTSRILDSVQATSYPTVR</sequence>
<accession>A0A0G3B2A3</accession>
<geneLocation type="plasmid" evidence="8">
    <name>p109/9</name>
</geneLocation>
<dbReference type="InterPro" id="IPR029045">
    <property type="entry name" value="ClpP/crotonase-like_dom_sf"/>
</dbReference>
<feature type="compositionally biased region" description="Basic and acidic residues" evidence="5">
    <location>
        <begin position="133"/>
        <end position="155"/>
    </location>
</feature>
<dbReference type="InterPro" id="IPR002142">
    <property type="entry name" value="Peptidase_S49"/>
</dbReference>
<feature type="domain" description="Peptidase S49" evidence="6">
    <location>
        <begin position="188"/>
        <end position="326"/>
    </location>
</feature>
<name>A0A0G3B2A3_SALTM</name>
<comment type="similarity">
    <text evidence="1">Belongs to the peptidase S49 family.</text>
</comment>
<evidence type="ECO:0000256" key="5">
    <source>
        <dbReference type="SAM" id="MobiDB-lite"/>
    </source>
</evidence>
<evidence type="ECO:0000259" key="6">
    <source>
        <dbReference type="Pfam" id="PF01343"/>
    </source>
</evidence>
<keyword evidence="4" id="KW-0720">Serine protease</keyword>
<geneLocation type="plasmid" evidence="7">
    <name>pF8475</name>
</geneLocation>
<dbReference type="CDD" id="cd07023">
    <property type="entry name" value="S49_Sppa_N_C"/>
    <property type="match status" value="1"/>
</dbReference>
<dbReference type="Pfam" id="PF01343">
    <property type="entry name" value="Peptidase_S49"/>
    <property type="match status" value="1"/>
</dbReference>
<evidence type="ECO:0000313" key="8">
    <source>
        <dbReference type="EMBL" id="AKJ20193.1"/>
    </source>
</evidence>
<dbReference type="InterPro" id="IPR047272">
    <property type="entry name" value="S49_SppA_C"/>
</dbReference>
<dbReference type="SUPFAM" id="SSF52096">
    <property type="entry name" value="ClpP/crotonase"/>
    <property type="match status" value="2"/>
</dbReference>
<dbReference type="EMBL" id="KP899804">
    <property type="protein sequence ID" value="AKJ19997.1"/>
    <property type="molecule type" value="Genomic_DNA"/>
</dbReference>
<dbReference type="Gene3D" id="6.20.330.10">
    <property type="match status" value="1"/>
</dbReference>
<proteinExistence type="inferred from homology"/>
<keyword evidence="2" id="KW-0645">Protease</keyword>
<dbReference type="AlphaFoldDB" id="A0A0G3B2A3"/>
<dbReference type="GO" id="GO:0006508">
    <property type="term" value="P:proteolysis"/>
    <property type="evidence" value="ECO:0007669"/>
    <property type="project" value="UniProtKB-KW"/>
</dbReference>
<reference evidence="8" key="1">
    <citation type="submission" date="2015-03" db="EMBL/GenBank/DDBJ databases">
        <title>Complete genome sequences of four Salmonella Typhimurium IncHI1 plasmids and their characteristics.</title>
        <authorList>
            <person name="Kubasova T."/>
            <person name="Matiasovicova J."/>
            <person name="Cejkova D."/>
            <person name="Sekelova Z."/>
            <person name="Polansky O."/>
            <person name="Medvecky M."/>
            <person name="Rychlik I."/>
            <person name="Juricova H."/>
        </authorList>
    </citation>
    <scope>NUCLEOTIDE SEQUENCE</scope>
    <source>
        <strain evidence="8">109/9</strain>
        <strain evidence="7">F8475</strain>
        <plasmid evidence="8">p109/9</plasmid>
        <plasmid evidence="7">pF8475</plasmid>
    </source>
</reference>
<feature type="compositionally biased region" description="Polar residues" evidence="5">
    <location>
        <begin position="156"/>
        <end position="165"/>
    </location>
</feature>
<dbReference type="PANTHER" id="PTHR42987:SF4">
    <property type="entry name" value="PROTEASE SOHB-RELATED"/>
    <property type="match status" value="1"/>
</dbReference>
<keyword evidence="8" id="KW-0614">Plasmid</keyword>
<evidence type="ECO:0000313" key="7">
    <source>
        <dbReference type="EMBL" id="AKJ19997.1"/>
    </source>
</evidence>
<evidence type="ECO:0000256" key="1">
    <source>
        <dbReference type="ARBA" id="ARBA00008683"/>
    </source>
</evidence>
<protein>
    <submittedName>
        <fullName evidence="8">Signal peptide peptidase</fullName>
    </submittedName>
</protein>
<dbReference type="Gene3D" id="3.90.226.10">
    <property type="entry name" value="2-enoyl-CoA Hydratase, Chain A, domain 1"/>
    <property type="match status" value="1"/>
</dbReference>
<dbReference type="PANTHER" id="PTHR42987">
    <property type="entry name" value="PEPTIDASE S49"/>
    <property type="match status" value="1"/>
</dbReference>
<organism evidence="8">
    <name type="scientific">Salmonella typhimurium</name>
    <dbReference type="NCBI Taxonomy" id="90371"/>
    <lineage>
        <taxon>Bacteria</taxon>
        <taxon>Pseudomonadati</taxon>
        <taxon>Pseudomonadota</taxon>
        <taxon>Gammaproteobacteria</taxon>
        <taxon>Enterobacterales</taxon>
        <taxon>Enterobacteriaceae</taxon>
        <taxon>Salmonella</taxon>
    </lineage>
</organism>
<evidence type="ECO:0000256" key="3">
    <source>
        <dbReference type="ARBA" id="ARBA00022801"/>
    </source>
</evidence>
<feature type="region of interest" description="Disordered" evidence="5">
    <location>
        <begin position="133"/>
        <end position="167"/>
    </location>
</feature>
<evidence type="ECO:0000256" key="4">
    <source>
        <dbReference type="ARBA" id="ARBA00022825"/>
    </source>
</evidence>
<evidence type="ECO:0000256" key="2">
    <source>
        <dbReference type="ARBA" id="ARBA00022670"/>
    </source>
</evidence>
<keyword evidence="3" id="KW-0378">Hydrolase</keyword>
<dbReference type="EMBL" id="KP899805">
    <property type="protein sequence ID" value="AKJ20193.1"/>
    <property type="molecule type" value="Genomic_DNA"/>
</dbReference>